<name>A0A081BTT7_VECG1</name>
<dbReference type="Proteomes" id="UP000030661">
    <property type="component" value="Unassembled WGS sequence"/>
</dbReference>
<reference evidence="7" key="1">
    <citation type="journal article" date="2015" name="PeerJ">
        <title>First genomic representation of candidate bacterial phylum KSB3 points to enhanced environmental sensing as a trigger of wastewater bulking.</title>
        <authorList>
            <person name="Sekiguchi Y."/>
            <person name="Ohashi A."/>
            <person name="Parks D.H."/>
            <person name="Yamauchi T."/>
            <person name="Tyson G.W."/>
            <person name="Hugenholtz P."/>
        </authorList>
    </citation>
    <scope>NUCLEOTIDE SEQUENCE [LARGE SCALE GENOMIC DNA]</scope>
</reference>
<gene>
    <name evidence="7" type="ORF">U27_02701</name>
</gene>
<sequence length="393" mass="44628">MEQNKLRRNIQKIYWYRVLQGMMFPIPTIVLFWQQHGMNLTLVMVLQSLFALAMVILELPSGYLADVVGRRKTLILAACSIFMAIVIYSLGQHFFHFLAAEMFFAFGFAMISGADEAFIYDTLQALGETGRYQEVYGKLFFYNVVAVGVSSVVGGWLASFSFRLTFYAVYPFFLSAMVIAFSLEEPPRKTLQAQQGYLRELRNILRYCLMQNTRLRWLMLYSGLVMGINQAAVWLYQPYFQVCGLEVAYFGLAFASFQIVAALSSKYAYHVERWLGARYALIILVILTASGYFLMAYVVLLLSFMFAFTQQFARGFSRVVISEYINQLTESDIRATVLSTQNLIMRLCYAMLIPAAGKIADLTSLLHAMKILGAATVLIGGGMLFILHKKRVL</sequence>
<keyword evidence="4 5" id="KW-0472">Membrane</keyword>
<dbReference type="PANTHER" id="PTHR23530">
    <property type="entry name" value="TRANSPORT PROTEIN-RELATED"/>
    <property type="match status" value="1"/>
</dbReference>
<dbReference type="GO" id="GO:0022857">
    <property type="term" value="F:transmembrane transporter activity"/>
    <property type="evidence" value="ECO:0007669"/>
    <property type="project" value="InterPro"/>
</dbReference>
<feature type="transmembrane region" description="Helical" evidence="5">
    <location>
        <begin position="215"/>
        <end position="236"/>
    </location>
</feature>
<dbReference type="InterPro" id="IPR036259">
    <property type="entry name" value="MFS_trans_sf"/>
</dbReference>
<dbReference type="InterPro" id="IPR020846">
    <property type="entry name" value="MFS_dom"/>
</dbReference>
<dbReference type="InterPro" id="IPR005829">
    <property type="entry name" value="Sugar_transporter_CS"/>
</dbReference>
<dbReference type="EMBL" id="DF820464">
    <property type="protein sequence ID" value="GAK55742.1"/>
    <property type="molecule type" value="Genomic_DNA"/>
</dbReference>
<feature type="transmembrane region" description="Helical" evidence="5">
    <location>
        <begin position="281"/>
        <end position="308"/>
    </location>
</feature>
<evidence type="ECO:0000256" key="2">
    <source>
        <dbReference type="ARBA" id="ARBA00022692"/>
    </source>
</evidence>
<dbReference type="PANTHER" id="PTHR23530:SF1">
    <property type="entry name" value="PERMEASE, MAJOR FACILITATOR SUPERFAMILY-RELATED"/>
    <property type="match status" value="1"/>
</dbReference>
<organism evidence="7">
    <name type="scientific">Vecturithrix granuli</name>
    <dbReference type="NCBI Taxonomy" id="1499967"/>
    <lineage>
        <taxon>Bacteria</taxon>
        <taxon>Candidatus Moduliflexota</taxon>
        <taxon>Candidatus Vecturitrichia</taxon>
        <taxon>Candidatus Vecturitrichales</taxon>
        <taxon>Candidatus Vecturitrichaceae</taxon>
        <taxon>Candidatus Vecturithrix</taxon>
    </lineage>
</organism>
<accession>A0A081BTT7</accession>
<dbReference type="GO" id="GO:0016020">
    <property type="term" value="C:membrane"/>
    <property type="evidence" value="ECO:0007669"/>
    <property type="project" value="UniProtKB-SubCell"/>
</dbReference>
<keyword evidence="3 5" id="KW-1133">Transmembrane helix</keyword>
<evidence type="ECO:0000313" key="7">
    <source>
        <dbReference type="EMBL" id="GAK55742.1"/>
    </source>
</evidence>
<evidence type="ECO:0000256" key="3">
    <source>
        <dbReference type="ARBA" id="ARBA00022989"/>
    </source>
</evidence>
<dbReference type="STRING" id="1499967.U27_02701"/>
<feature type="transmembrane region" description="Helical" evidence="5">
    <location>
        <begin position="97"/>
        <end position="118"/>
    </location>
</feature>
<feature type="transmembrane region" description="Helical" evidence="5">
    <location>
        <begin position="368"/>
        <end position="387"/>
    </location>
</feature>
<feature type="transmembrane region" description="Helical" evidence="5">
    <location>
        <begin position="164"/>
        <end position="183"/>
    </location>
</feature>
<dbReference type="eggNOG" id="COG2814">
    <property type="taxonomic scope" value="Bacteria"/>
</dbReference>
<dbReference type="PROSITE" id="PS50850">
    <property type="entry name" value="MFS"/>
    <property type="match status" value="1"/>
</dbReference>
<feature type="transmembrane region" description="Helical" evidence="5">
    <location>
        <begin position="139"/>
        <end position="158"/>
    </location>
</feature>
<feature type="transmembrane region" description="Helical" evidence="5">
    <location>
        <begin position="14"/>
        <end position="34"/>
    </location>
</feature>
<dbReference type="SUPFAM" id="SSF103473">
    <property type="entry name" value="MFS general substrate transporter"/>
    <property type="match status" value="1"/>
</dbReference>
<protein>
    <recommendedName>
        <fullName evidence="6">Major facilitator superfamily (MFS) profile domain-containing protein</fullName>
    </recommendedName>
</protein>
<dbReference type="HOGENOM" id="CLU_046685_2_1_0"/>
<evidence type="ECO:0000259" key="6">
    <source>
        <dbReference type="PROSITE" id="PS50850"/>
    </source>
</evidence>
<proteinExistence type="predicted"/>
<evidence type="ECO:0000256" key="5">
    <source>
        <dbReference type="SAM" id="Phobius"/>
    </source>
</evidence>
<keyword evidence="2 5" id="KW-0812">Transmembrane</keyword>
<feature type="transmembrane region" description="Helical" evidence="5">
    <location>
        <begin position="248"/>
        <end position="269"/>
    </location>
</feature>
<feature type="domain" description="Major facilitator superfamily (MFS) profile" evidence="6">
    <location>
        <begin position="1"/>
        <end position="391"/>
    </location>
</feature>
<feature type="transmembrane region" description="Helical" evidence="5">
    <location>
        <begin position="73"/>
        <end position="91"/>
    </location>
</feature>
<comment type="subcellular location">
    <subcellularLocation>
        <location evidence="1">Membrane</location>
        <topology evidence="1">Multi-pass membrane protein</topology>
    </subcellularLocation>
</comment>
<evidence type="ECO:0000256" key="1">
    <source>
        <dbReference type="ARBA" id="ARBA00004141"/>
    </source>
</evidence>
<dbReference type="Gene3D" id="1.20.1250.20">
    <property type="entry name" value="MFS general substrate transporter like domains"/>
    <property type="match status" value="1"/>
</dbReference>
<keyword evidence="8" id="KW-1185">Reference proteome</keyword>
<dbReference type="Pfam" id="PF07690">
    <property type="entry name" value="MFS_1"/>
    <property type="match status" value="1"/>
</dbReference>
<evidence type="ECO:0000313" key="8">
    <source>
        <dbReference type="Proteomes" id="UP000030661"/>
    </source>
</evidence>
<dbReference type="InterPro" id="IPR011701">
    <property type="entry name" value="MFS"/>
</dbReference>
<dbReference type="PROSITE" id="PS00216">
    <property type="entry name" value="SUGAR_TRANSPORT_1"/>
    <property type="match status" value="1"/>
</dbReference>
<feature type="transmembrane region" description="Helical" evidence="5">
    <location>
        <begin position="40"/>
        <end position="61"/>
    </location>
</feature>
<dbReference type="InterPro" id="IPR053160">
    <property type="entry name" value="MFS_DHA3_Transporter"/>
</dbReference>
<dbReference type="AlphaFoldDB" id="A0A081BTT7"/>
<evidence type="ECO:0000256" key="4">
    <source>
        <dbReference type="ARBA" id="ARBA00023136"/>
    </source>
</evidence>